<protein>
    <submittedName>
        <fullName evidence="2">GNAT family N-acetyltransferase</fullName>
    </submittedName>
</protein>
<dbReference type="AlphaFoldDB" id="A0A2T2YAQ1"/>
<sequence length="206" mass="23812">MDFSTFFPPNITLETDKVKLRILQPTDTVNFHPLTQDKELWRYFTKELNELPQLKAWVEEAETDYASARRVPFTIIQKETGLVCGSTSYGNISFYDKRLEIGWSWLGATFRGTQINRHCKFALLQYAFETMQMERVEIKTDNLNERAKAALVKIGATAEGVLRSHMLMPGGRRRDSIYFSIIKTEWLAIRQTIFADVAPVKVCFES</sequence>
<dbReference type="Pfam" id="PF13302">
    <property type="entry name" value="Acetyltransf_3"/>
    <property type="match status" value="1"/>
</dbReference>
<dbReference type="OrthoDB" id="9795199at2"/>
<reference evidence="2 3" key="1">
    <citation type="submission" date="2018-03" db="EMBL/GenBank/DDBJ databases">
        <title>Adhaeribacter sp. HMF7605 Genome sequencing and assembly.</title>
        <authorList>
            <person name="Kang H."/>
            <person name="Kang J."/>
            <person name="Cha I."/>
            <person name="Kim H."/>
            <person name="Joh K."/>
        </authorList>
    </citation>
    <scope>NUCLEOTIDE SEQUENCE [LARGE SCALE GENOMIC DNA]</scope>
    <source>
        <strain evidence="2 3">HMF7605</strain>
    </source>
</reference>
<dbReference type="EMBL" id="PYFT01000001">
    <property type="protein sequence ID" value="PSR52518.1"/>
    <property type="molecule type" value="Genomic_DNA"/>
</dbReference>
<evidence type="ECO:0000259" key="1">
    <source>
        <dbReference type="PROSITE" id="PS51186"/>
    </source>
</evidence>
<name>A0A2T2YAQ1_9BACT</name>
<dbReference type="InterPro" id="IPR016181">
    <property type="entry name" value="Acyl_CoA_acyltransferase"/>
</dbReference>
<dbReference type="Proteomes" id="UP000240357">
    <property type="component" value="Unassembled WGS sequence"/>
</dbReference>
<proteinExistence type="predicted"/>
<organism evidence="2 3">
    <name type="scientific">Adhaeribacter arboris</name>
    <dbReference type="NCBI Taxonomy" id="2072846"/>
    <lineage>
        <taxon>Bacteria</taxon>
        <taxon>Pseudomonadati</taxon>
        <taxon>Bacteroidota</taxon>
        <taxon>Cytophagia</taxon>
        <taxon>Cytophagales</taxon>
        <taxon>Hymenobacteraceae</taxon>
        <taxon>Adhaeribacter</taxon>
    </lineage>
</organism>
<dbReference type="SUPFAM" id="SSF55729">
    <property type="entry name" value="Acyl-CoA N-acyltransferases (Nat)"/>
    <property type="match status" value="1"/>
</dbReference>
<dbReference type="PANTHER" id="PTHR43610">
    <property type="entry name" value="BLL6696 PROTEIN"/>
    <property type="match status" value="1"/>
</dbReference>
<keyword evidence="2" id="KW-0808">Transferase</keyword>
<dbReference type="PANTHER" id="PTHR43610:SF1">
    <property type="entry name" value="N-ACETYLTRANSFERASE DOMAIN-CONTAINING PROTEIN"/>
    <property type="match status" value="1"/>
</dbReference>
<keyword evidence="3" id="KW-1185">Reference proteome</keyword>
<evidence type="ECO:0000313" key="3">
    <source>
        <dbReference type="Proteomes" id="UP000240357"/>
    </source>
</evidence>
<dbReference type="InterPro" id="IPR000182">
    <property type="entry name" value="GNAT_dom"/>
</dbReference>
<accession>A0A2T2YAQ1</accession>
<comment type="caution">
    <text evidence="2">The sequence shown here is derived from an EMBL/GenBank/DDBJ whole genome shotgun (WGS) entry which is preliminary data.</text>
</comment>
<gene>
    <name evidence="2" type="ORF">AHMF7605_02750</name>
</gene>
<dbReference type="RefSeq" id="WP_106926217.1">
    <property type="nucleotide sequence ID" value="NZ_PYFT01000001.1"/>
</dbReference>
<evidence type="ECO:0000313" key="2">
    <source>
        <dbReference type="EMBL" id="PSR52518.1"/>
    </source>
</evidence>
<feature type="domain" description="N-acetyltransferase" evidence="1">
    <location>
        <begin position="29"/>
        <end position="184"/>
    </location>
</feature>
<dbReference type="Gene3D" id="3.40.630.30">
    <property type="match status" value="1"/>
</dbReference>
<dbReference type="PROSITE" id="PS51186">
    <property type="entry name" value="GNAT"/>
    <property type="match status" value="1"/>
</dbReference>
<dbReference type="GO" id="GO:0016747">
    <property type="term" value="F:acyltransferase activity, transferring groups other than amino-acyl groups"/>
    <property type="evidence" value="ECO:0007669"/>
    <property type="project" value="InterPro"/>
</dbReference>